<accession>A0A5Q2RTT6</accession>
<feature type="domain" description="PEP-utilising enzyme C-terminal" evidence="4">
    <location>
        <begin position="1"/>
        <end position="184"/>
    </location>
</feature>
<name>A0A5Q2RTT6_9ACTN</name>
<dbReference type="KEGG" id="atq:GH723_16815"/>
<dbReference type="InterPro" id="IPR000121">
    <property type="entry name" value="PEP_util_C"/>
</dbReference>
<comment type="similarity">
    <text evidence="1">Belongs to the PEP-utilizing enzyme family.</text>
</comment>
<dbReference type="Proteomes" id="UP000334019">
    <property type="component" value="Chromosome"/>
</dbReference>
<dbReference type="InterPro" id="IPR023151">
    <property type="entry name" value="PEP_util_CS"/>
</dbReference>
<dbReference type="InterPro" id="IPR040442">
    <property type="entry name" value="Pyrv_kinase-like_dom_sf"/>
</dbReference>
<dbReference type="Pfam" id="PF02896">
    <property type="entry name" value="PEP-utilizers_C"/>
    <property type="match status" value="1"/>
</dbReference>
<dbReference type="EMBL" id="CP045851">
    <property type="protein sequence ID" value="QGG96625.1"/>
    <property type="molecule type" value="Genomic_DNA"/>
</dbReference>
<dbReference type="GO" id="GO:0005524">
    <property type="term" value="F:ATP binding"/>
    <property type="evidence" value="ECO:0007669"/>
    <property type="project" value="UniProtKB-KW"/>
</dbReference>
<proteinExistence type="inferred from homology"/>
<protein>
    <recommendedName>
        <fullName evidence="4">PEP-utilising enzyme C-terminal domain-containing protein</fullName>
    </recommendedName>
</protein>
<evidence type="ECO:0000256" key="3">
    <source>
        <dbReference type="ARBA" id="ARBA00022840"/>
    </source>
</evidence>
<evidence type="ECO:0000256" key="2">
    <source>
        <dbReference type="ARBA" id="ARBA00022741"/>
    </source>
</evidence>
<dbReference type="AlphaFoldDB" id="A0A5Q2RTT6"/>
<organism evidence="5 6">
    <name type="scientific">Actinomarinicola tropica</name>
    <dbReference type="NCBI Taxonomy" id="2789776"/>
    <lineage>
        <taxon>Bacteria</taxon>
        <taxon>Bacillati</taxon>
        <taxon>Actinomycetota</taxon>
        <taxon>Acidimicrobiia</taxon>
        <taxon>Acidimicrobiales</taxon>
        <taxon>Iamiaceae</taxon>
        <taxon>Actinomarinicola</taxon>
    </lineage>
</organism>
<gene>
    <name evidence="5" type="ORF">GH723_16815</name>
</gene>
<evidence type="ECO:0000256" key="1">
    <source>
        <dbReference type="ARBA" id="ARBA00007837"/>
    </source>
</evidence>
<dbReference type="Gene3D" id="3.20.20.60">
    <property type="entry name" value="Phosphoenolpyruvate-binding domains"/>
    <property type="match status" value="1"/>
</dbReference>
<dbReference type="PANTHER" id="PTHR43030:SF1">
    <property type="entry name" value="PHOSPHOENOLPYRUVATE SYNTHASE"/>
    <property type="match status" value="1"/>
</dbReference>
<evidence type="ECO:0000259" key="4">
    <source>
        <dbReference type="Pfam" id="PF02896"/>
    </source>
</evidence>
<keyword evidence="3" id="KW-0067">ATP-binding</keyword>
<dbReference type="PANTHER" id="PTHR43030">
    <property type="entry name" value="PHOSPHOENOLPYRUVATE SYNTHASE"/>
    <property type="match status" value="1"/>
</dbReference>
<sequence length="194" mass="21512">MIGYRGCFRYVRDPEVFHTELTALARVREETPNLHVMIPFVRTTWELEACLEAIDASPLGRQRGLHRWVMAEVPSVVDRIPEYAAMGIDGVSIGSNDLTQLVLGVDRDSEVCSELFDESDAAVLDAIRRIIEASREAGITSSLCGQAPSNDPEFAEKLVRFGITSVSVNPDAVDRTRRALASAEQRLLLEGVRR</sequence>
<dbReference type="PROSITE" id="PS00742">
    <property type="entry name" value="PEP_ENZYMES_2"/>
    <property type="match status" value="1"/>
</dbReference>
<dbReference type="InterPro" id="IPR006319">
    <property type="entry name" value="PEP_synth"/>
</dbReference>
<evidence type="ECO:0000313" key="5">
    <source>
        <dbReference type="EMBL" id="QGG96625.1"/>
    </source>
</evidence>
<keyword evidence="6" id="KW-1185">Reference proteome</keyword>
<keyword evidence="2" id="KW-0547">Nucleotide-binding</keyword>
<reference evidence="5 6" key="1">
    <citation type="submission" date="2019-11" db="EMBL/GenBank/DDBJ databases">
        <authorList>
            <person name="He Y."/>
        </authorList>
    </citation>
    <scope>NUCLEOTIDE SEQUENCE [LARGE SCALE GENOMIC DNA]</scope>
    <source>
        <strain evidence="5 6">SCSIO 58843</strain>
    </source>
</reference>
<dbReference type="InterPro" id="IPR015813">
    <property type="entry name" value="Pyrv/PenolPyrv_kinase-like_dom"/>
</dbReference>
<dbReference type="GO" id="GO:0008986">
    <property type="term" value="F:pyruvate, water dikinase activity"/>
    <property type="evidence" value="ECO:0007669"/>
    <property type="project" value="InterPro"/>
</dbReference>
<dbReference type="SUPFAM" id="SSF51621">
    <property type="entry name" value="Phosphoenolpyruvate/pyruvate domain"/>
    <property type="match status" value="1"/>
</dbReference>
<evidence type="ECO:0000313" key="6">
    <source>
        <dbReference type="Proteomes" id="UP000334019"/>
    </source>
</evidence>